<dbReference type="EMBL" id="WNYA01029139">
    <property type="protein sequence ID" value="KAG8537553.1"/>
    <property type="molecule type" value="Genomic_DNA"/>
</dbReference>
<evidence type="ECO:0000256" key="4">
    <source>
        <dbReference type="ARBA" id="ARBA00022606"/>
    </source>
</evidence>
<evidence type="ECO:0000256" key="8">
    <source>
        <dbReference type="ARBA" id="ARBA00023136"/>
    </source>
</evidence>
<evidence type="ECO:0000256" key="3">
    <source>
        <dbReference type="ARBA" id="ARBA00022480"/>
    </source>
</evidence>
<feature type="transmembrane region" description="Helical" evidence="13">
    <location>
        <begin position="200"/>
        <end position="219"/>
    </location>
</feature>
<evidence type="ECO:0000256" key="5">
    <source>
        <dbReference type="ARBA" id="ARBA00022692"/>
    </source>
</evidence>
<comment type="caution">
    <text evidence="14">The sequence shown here is derived from an EMBL/GenBank/DDBJ whole genome shotgun (WGS) entry which is preliminary data.</text>
</comment>
<dbReference type="InterPro" id="IPR007960">
    <property type="entry name" value="TAS2R"/>
</dbReference>
<keyword evidence="4 12" id="KW-0716">Sensory transduction</keyword>
<feature type="transmembrane region" description="Helical" evidence="13">
    <location>
        <begin position="6"/>
        <end position="34"/>
    </location>
</feature>
<dbReference type="GO" id="GO:0016020">
    <property type="term" value="C:membrane"/>
    <property type="evidence" value="ECO:0007669"/>
    <property type="project" value="UniProtKB-SubCell"/>
</dbReference>
<evidence type="ECO:0000256" key="7">
    <source>
        <dbReference type="ARBA" id="ARBA00023040"/>
    </source>
</evidence>
<evidence type="ECO:0000256" key="9">
    <source>
        <dbReference type="ARBA" id="ARBA00023170"/>
    </source>
</evidence>
<keyword evidence="15" id="KW-1185">Reference proteome</keyword>
<keyword evidence="6 13" id="KW-1133">Transmembrane helix</keyword>
<keyword evidence="10 12" id="KW-0807">Transducer</keyword>
<evidence type="ECO:0000256" key="6">
    <source>
        <dbReference type="ARBA" id="ARBA00022989"/>
    </source>
</evidence>
<name>A0AAV6YUT9_ENGPU</name>
<evidence type="ECO:0000256" key="10">
    <source>
        <dbReference type="ARBA" id="ARBA00023224"/>
    </source>
</evidence>
<comment type="similarity">
    <text evidence="2 11">Belongs to the G-protein coupled receptor T2R family.</text>
</comment>
<evidence type="ECO:0000256" key="2">
    <source>
        <dbReference type="ARBA" id="ARBA00007376"/>
    </source>
</evidence>
<evidence type="ECO:0000256" key="11">
    <source>
        <dbReference type="RuleBase" id="RU004423"/>
    </source>
</evidence>
<proteinExistence type="inferred from homology"/>
<keyword evidence="3 12" id="KW-0919">Taste</keyword>
<dbReference type="PANTHER" id="PTHR11394">
    <property type="entry name" value="TASTE RECEPTOR TYPE 2"/>
    <property type="match status" value="1"/>
</dbReference>
<gene>
    <name evidence="14" type="ORF">GDO81_024335</name>
</gene>
<protein>
    <recommendedName>
        <fullName evidence="12">Taste receptor type 2</fullName>
    </recommendedName>
</protein>
<dbReference type="PANTHER" id="PTHR11394:SF47">
    <property type="entry name" value="TASTE RECEPTOR TYPE 2 MEMBER 40"/>
    <property type="match status" value="1"/>
</dbReference>
<dbReference type="Pfam" id="PF05296">
    <property type="entry name" value="TAS2R"/>
    <property type="match status" value="2"/>
</dbReference>
<feature type="transmembrane region" description="Helical" evidence="13">
    <location>
        <begin position="54"/>
        <end position="75"/>
    </location>
</feature>
<reference evidence="14" key="1">
    <citation type="thesis" date="2020" institute="ProQuest LLC" country="789 East Eisenhower Parkway, Ann Arbor, MI, USA">
        <title>Comparative Genomics and Chromosome Evolution.</title>
        <authorList>
            <person name="Mudd A.B."/>
        </authorList>
    </citation>
    <scope>NUCLEOTIDE SEQUENCE</scope>
    <source>
        <strain evidence="14">237g6f4</strain>
        <tissue evidence="14">Blood</tissue>
    </source>
</reference>
<evidence type="ECO:0000313" key="14">
    <source>
        <dbReference type="EMBL" id="KAG8537553.1"/>
    </source>
</evidence>
<feature type="transmembrane region" description="Helical" evidence="13">
    <location>
        <begin position="130"/>
        <end position="151"/>
    </location>
</feature>
<organism evidence="14 15">
    <name type="scientific">Engystomops pustulosus</name>
    <name type="common">Tungara frog</name>
    <name type="synonym">Physalaemus pustulosus</name>
    <dbReference type="NCBI Taxonomy" id="76066"/>
    <lineage>
        <taxon>Eukaryota</taxon>
        <taxon>Metazoa</taxon>
        <taxon>Chordata</taxon>
        <taxon>Craniata</taxon>
        <taxon>Vertebrata</taxon>
        <taxon>Euteleostomi</taxon>
        <taxon>Amphibia</taxon>
        <taxon>Batrachia</taxon>
        <taxon>Anura</taxon>
        <taxon>Neobatrachia</taxon>
        <taxon>Hyloidea</taxon>
        <taxon>Leptodactylidae</taxon>
        <taxon>Leiuperinae</taxon>
        <taxon>Engystomops</taxon>
    </lineage>
</organism>
<dbReference type="GO" id="GO:0033038">
    <property type="term" value="F:bitter taste receptor activity"/>
    <property type="evidence" value="ECO:0007669"/>
    <property type="project" value="InterPro"/>
</dbReference>
<accession>A0AAV6YUT9</accession>
<comment type="subcellular location">
    <subcellularLocation>
        <location evidence="1 12">Membrane</location>
        <topology evidence="1 12">Multi-pass membrane protein</topology>
    </subcellularLocation>
</comment>
<sequence length="270" mass="30682">MDITFLQYILGSVLCTECIAGGMINLIIVAANIVKWRTMKFLNTVDEILSSLAISRSLCLFNGFLHYFLYLLGLWDVGNPWAKSSVSVITMFLYSTNLWFATVLCVFYCVKITNYSWKFFIFLKTKISTLVPWFLLASLLISISSSLPFGLSNHEMQIQNLTNVSMENLTLSGAQKRMRSSGSGFRNPNLKSHFNAVKSMSLFLVLQTMYLVITVHFLRTIEANKIAFWIYSILTYSPPAIHSLYIILSNSELKKTCISIFSILIFCAQE</sequence>
<evidence type="ECO:0000256" key="1">
    <source>
        <dbReference type="ARBA" id="ARBA00004141"/>
    </source>
</evidence>
<keyword evidence="8 12" id="KW-0472">Membrane</keyword>
<keyword evidence="5 12" id="KW-0812">Transmembrane</keyword>
<dbReference type="Proteomes" id="UP000824782">
    <property type="component" value="Unassembled WGS sequence"/>
</dbReference>
<dbReference type="GO" id="GO:0004930">
    <property type="term" value="F:G protein-coupled receptor activity"/>
    <property type="evidence" value="ECO:0007669"/>
    <property type="project" value="UniProtKB-KW"/>
</dbReference>
<keyword evidence="7 12" id="KW-0297">G-protein coupled receptor</keyword>
<feature type="transmembrane region" description="Helical" evidence="13">
    <location>
        <begin position="87"/>
        <end position="110"/>
    </location>
</feature>
<evidence type="ECO:0000256" key="13">
    <source>
        <dbReference type="SAM" id="Phobius"/>
    </source>
</evidence>
<dbReference type="AlphaFoldDB" id="A0AAV6YUT9"/>
<evidence type="ECO:0000256" key="12">
    <source>
        <dbReference type="RuleBase" id="RU004424"/>
    </source>
</evidence>
<evidence type="ECO:0000313" key="15">
    <source>
        <dbReference type="Proteomes" id="UP000824782"/>
    </source>
</evidence>
<keyword evidence="9 12" id="KW-0675">Receptor</keyword>
<feature type="transmembrane region" description="Helical" evidence="13">
    <location>
        <begin position="226"/>
        <end position="248"/>
    </location>
</feature>
<dbReference type="SUPFAM" id="SSF81321">
    <property type="entry name" value="Family A G protein-coupled receptor-like"/>
    <property type="match status" value="1"/>
</dbReference>